<dbReference type="AlphaFoldDB" id="A0A0G4NWQ5"/>
<keyword evidence="2" id="KW-1185">Reference proteome</keyword>
<evidence type="ECO:0000313" key="2">
    <source>
        <dbReference type="Proteomes" id="UP000053732"/>
    </source>
</evidence>
<protein>
    <submittedName>
        <fullName evidence="1">Str. FM013</fullName>
    </submittedName>
</protein>
<dbReference type="STRING" id="1429867.A0A0G4NWQ5"/>
<evidence type="ECO:0000313" key="1">
    <source>
        <dbReference type="EMBL" id="CRL18364.1"/>
    </source>
</evidence>
<gene>
    <name evidence="1" type="ORF">PCAMFM013_S002g000234</name>
</gene>
<organism evidence="1 2">
    <name type="scientific">Penicillium camemberti (strain FM 013)</name>
    <dbReference type="NCBI Taxonomy" id="1429867"/>
    <lineage>
        <taxon>Eukaryota</taxon>
        <taxon>Fungi</taxon>
        <taxon>Dikarya</taxon>
        <taxon>Ascomycota</taxon>
        <taxon>Pezizomycotina</taxon>
        <taxon>Eurotiomycetes</taxon>
        <taxon>Eurotiomycetidae</taxon>
        <taxon>Eurotiales</taxon>
        <taxon>Aspergillaceae</taxon>
        <taxon>Penicillium</taxon>
    </lineage>
</organism>
<name>A0A0G4NWQ5_PENC3</name>
<reference evidence="1 2" key="1">
    <citation type="journal article" date="2014" name="Nat. Commun.">
        <title>Multiple recent horizontal transfers of a large genomic region in cheese making fungi.</title>
        <authorList>
            <person name="Cheeseman K."/>
            <person name="Ropars J."/>
            <person name="Renault P."/>
            <person name="Dupont J."/>
            <person name="Gouzy J."/>
            <person name="Branca A."/>
            <person name="Abraham A.L."/>
            <person name="Ceppi M."/>
            <person name="Conseiller E."/>
            <person name="Debuchy R."/>
            <person name="Malagnac F."/>
            <person name="Goarin A."/>
            <person name="Silar P."/>
            <person name="Lacoste S."/>
            <person name="Sallet E."/>
            <person name="Bensimon A."/>
            <person name="Giraud T."/>
            <person name="Brygoo Y."/>
        </authorList>
    </citation>
    <scope>NUCLEOTIDE SEQUENCE [LARGE SCALE GENOMIC DNA]</scope>
    <source>
        <strain evidence="2">FM 013</strain>
    </source>
</reference>
<proteinExistence type="predicted"/>
<dbReference type="Proteomes" id="UP000053732">
    <property type="component" value="Unassembled WGS sequence"/>
</dbReference>
<accession>A0A0G4NWQ5</accession>
<dbReference type="EMBL" id="HG793135">
    <property type="protein sequence ID" value="CRL18364.1"/>
    <property type="molecule type" value="Genomic_DNA"/>
</dbReference>
<sequence length="297" mass="34261">MSDQNQNKPDYDSEGLPPSVRRYRYEGQDHFSRILALERKRLLDSMRNSRGMTIDTVSGSTRTKPNVETTEYIMFSIDPATFQRDFIGPDAIPILSIRTSFNPKAELLIVKIVTPEHTQIAFAVHKAIDRALERMGLDLAINQYQAVDIDVNGQIKQPDMGWGPTRTPRGRHRRPTVVLEMAVSETERKLHRDVDLWLEPVRGNANVAITIKVNRQRPMISIDKLVWDHVNGRSLRSQHIEVSRKELDEVKLSGGPLIIPFDLLFLRDPEMPRETDLIIDEEWLQMIAEKGWDMQFQ</sequence>